<proteinExistence type="predicted"/>
<evidence type="ECO:0000256" key="1">
    <source>
        <dbReference type="SAM" id="MobiDB-lite"/>
    </source>
</evidence>
<evidence type="ECO:0000313" key="3">
    <source>
        <dbReference type="Proteomes" id="UP000510821"/>
    </source>
</evidence>
<organism evidence="2 3">
    <name type="scientific">Fermentimicrarchaeum limneticum</name>
    <dbReference type="NCBI Taxonomy" id="2795018"/>
    <lineage>
        <taxon>Archaea</taxon>
        <taxon>Candidatus Micrarchaeota</taxon>
        <taxon>Candidatus Fermentimicrarchaeales</taxon>
        <taxon>Candidatus Fermentimicrarchaeaceae</taxon>
        <taxon>Candidatus Fermentimicrarchaeum</taxon>
    </lineage>
</organism>
<dbReference type="EMBL" id="CP058998">
    <property type="protein sequence ID" value="QLJ52405.1"/>
    <property type="molecule type" value="Genomic_DNA"/>
</dbReference>
<dbReference type="Proteomes" id="UP000510821">
    <property type="component" value="Chromosome"/>
</dbReference>
<name>A0A7D5XBJ1_FERL1</name>
<feature type="region of interest" description="Disordered" evidence="1">
    <location>
        <begin position="1"/>
        <end position="25"/>
    </location>
</feature>
<accession>A0A7D5XBJ1</accession>
<dbReference type="AlphaFoldDB" id="A0A7D5XBJ1"/>
<protein>
    <submittedName>
        <fullName evidence="2">Uncharacterized protein</fullName>
    </submittedName>
</protein>
<evidence type="ECO:0000313" key="2">
    <source>
        <dbReference type="EMBL" id="QLJ52405.1"/>
    </source>
</evidence>
<sequence length="314" mass="34466">MQKSGITRGLEESPRQENSGIARDLRGMHERTLISTLLRRSNAVSDTPLPTMQEINDHIEHLFMLSEDAQPSRAVNAGAGVSDVGFGALALNRGNVWFGIGVLATEFAAFVKNRGDSNSFKLARQVALEELEEDGSKIVSKLEYAISVTDDKSRKKELRKLVRETKELFSEIERRSKQSLTSVAGSRLEGIAGSVPGLLATIHPASPYKHLVDGVSSFAEGFIRGFPLQQVPPFLRQIIPPYPYLEFAVAAADVAIRGIAYIAASSVSTYILDWGIQKAHRDRSYETREGAEDLLKTNAGKLLDKVRAKCTTQP</sequence>
<dbReference type="KEGG" id="flt:Sv326_0230"/>
<reference evidence="3" key="1">
    <citation type="submission" date="2020-07" db="EMBL/GenBank/DDBJ databases">
        <title>Metabolic diversity and evolutionary history of the archaeal phylum ###Micrarchaeota### uncovered from a freshwater lake metagenome.</title>
        <authorList>
            <person name="Kadnikov V.V."/>
            <person name="Savvichev A.S."/>
            <person name="Mardanov A.V."/>
            <person name="Beletsky A.V."/>
            <person name="Chupakov A.V."/>
            <person name="Kokryatskaya N.M."/>
            <person name="Pimenov N.V."/>
            <person name="Ravin N.V."/>
        </authorList>
    </citation>
    <scope>NUCLEOTIDE SEQUENCE [LARGE SCALE GENOMIC DNA]</scope>
</reference>
<gene>
    <name evidence="2" type="ORF">Sv326_0230</name>
</gene>